<gene>
    <name evidence="1" type="ORF">EZS28_028099</name>
</gene>
<dbReference type="EMBL" id="SNRW01010571">
    <property type="protein sequence ID" value="KAA6376377.1"/>
    <property type="molecule type" value="Genomic_DNA"/>
</dbReference>
<dbReference type="AlphaFoldDB" id="A0A5J4V190"/>
<proteinExistence type="predicted"/>
<accession>A0A5J4V190</accession>
<evidence type="ECO:0000313" key="1">
    <source>
        <dbReference type="EMBL" id="KAA6376377.1"/>
    </source>
</evidence>
<organism evidence="1 2">
    <name type="scientific">Streblomastix strix</name>
    <dbReference type="NCBI Taxonomy" id="222440"/>
    <lineage>
        <taxon>Eukaryota</taxon>
        <taxon>Metamonada</taxon>
        <taxon>Preaxostyla</taxon>
        <taxon>Oxymonadida</taxon>
        <taxon>Streblomastigidae</taxon>
        <taxon>Streblomastix</taxon>
    </lineage>
</organism>
<protein>
    <submittedName>
        <fullName evidence="1">Uncharacterized protein</fullName>
    </submittedName>
</protein>
<evidence type="ECO:0000313" key="2">
    <source>
        <dbReference type="Proteomes" id="UP000324800"/>
    </source>
</evidence>
<reference evidence="1 2" key="1">
    <citation type="submission" date="2019-03" db="EMBL/GenBank/DDBJ databases">
        <title>Single cell metagenomics reveals metabolic interactions within the superorganism composed of flagellate Streblomastix strix and complex community of Bacteroidetes bacteria on its surface.</title>
        <authorList>
            <person name="Treitli S.C."/>
            <person name="Kolisko M."/>
            <person name="Husnik F."/>
            <person name="Keeling P."/>
            <person name="Hampl V."/>
        </authorList>
    </citation>
    <scope>NUCLEOTIDE SEQUENCE [LARGE SCALE GENOMIC DNA]</scope>
    <source>
        <strain evidence="1">ST1C</strain>
    </source>
</reference>
<sequence length="145" mass="17033">MHPQIELMPRILKRLKKQPSTALFLLSYWFRDKYQSKFPSVIKQMDFGPSEMTLIEGRSMHKHLLKLSPGNHIDVLMTDMRMAWNNSDLSLLNQVKIWRKRNSGLSIMVDYLKIFDIQIDDLMNDRPQINIANAMVWVNDMGGKI</sequence>
<comment type="caution">
    <text evidence="1">The sequence shown here is derived from an EMBL/GenBank/DDBJ whole genome shotgun (WGS) entry which is preliminary data.</text>
</comment>
<name>A0A5J4V190_9EUKA</name>
<dbReference type="Proteomes" id="UP000324800">
    <property type="component" value="Unassembled WGS sequence"/>
</dbReference>